<feature type="compositionally biased region" description="Polar residues" evidence="1">
    <location>
        <begin position="612"/>
        <end position="644"/>
    </location>
</feature>
<feature type="compositionally biased region" description="Low complexity" evidence="1">
    <location>
        <begin position="658"/>
        <end position="667"/>
    </location>
</feature>
<feature type="compositionally biased region" description="Basic residues" evidence="1">
    <location>
        <begin position="484"/>
        <end position="494"/>
    </location>
</feature>
<evidence type="ECO:0000313" key="3">
    <source>
        <dbReference type="Proteomes" id="UP000192247"/>
    </source>
</evidence>
<feature type="compositionally biased region" description="Polar residues" evidence="1">
    <location>
        <begin position="781"/>
        <end position="796"/>
    </location>
</feature>
<feature type="region of interest" description="Disordered" evidence="1">
    <location>
        <begin position="463"/>
        <end position="502"/>
    </location>
</feature>
<evidence type="ECO:0000256" key="1">
    <source>
        <dbReference type="SAM" id="MobiDB-lite"/>
    </source>
</evidence>
<feature type="compositionally biased region" description="Polar residues" evidence="1">
    <location>
        <begin position="373"/>
        <end position="409"/>
    </location>
</feature>
<feature type="region of interest" description="Disordered" evidence="1">
    <location>
        <begin position="587"/>
        <end position="809"/>
    </location>
</feature>
<proteinExistence type="predicted"/>
<feature type="region of interest" description="Disordered" evidence="1">
    <location>
        <begin position="373"/>
        <end position="424"/>
    </location>
</feature>
<feature type="compositionally biased region" description="Low complexity" evidence="1">
    <location>
        <begin position="275"/>
        <end position="298"/>
    </location>
</feature>
<evidence type="ECO:0000313" key="2">
    <source>
        <dbReference type="EMBL" id="OQR74489.1"/>
    </source>
</evidence>
<gene>
    <name evidence="2" type="ORF">BIW11_03414</name>
</gene>
<dbReference type="InParanoid" id="A0A1V9XLV7"/>
<feature type="region of interest" description="Disordered" evidence="1">
    <location>
        <begin position="266"/>
        <end position="356"/>
    </location>
</feature>
<dbReference type="EMBL" id="MNPL01007897">
    <property type="protein sequence ID" value="OQR74489.1"/>
    <property type="molecule type" value="Genomic_DNA"/>
</dbReference>
<accession>A0A1V9XLV7</accession>
<feature type="compositionally biased region" description="Acidic residues" evidence="1">
    <location>
        <begin position="751"/>
        <end position="766"/>
    </location>
</feature>
<reference evidence="2 3" key="1">
    <citation type="journal article" date="2017" name="Gigascience">
        <title>Draft genome of the honey bee ectoparasitic mite, Tropilaelaps mercedesae, is shaped by the parasitic life history.</title>
        <authorList>
            <person name="Dong X."/>
            <person name="Armstrong S.D."/>
            <person name="Xia D."/>
            <person name="Makepeace B.L."/>
            <person name="Darby A.C."/>
            <person name="Kadowaki T."/>
        </authorList>
    </citation>
    <scope>NUCLEOTIDE SEQUENCE [LARGE SCALE GENOMIC DNA]</scope>
    <source>
        <strain evidence="2">Wuxi-XJTLU</strain>
    </source>
</reference>
<feature type="compositionally biased region" description="Basic and acidic residues" evidence="1">
    <location>
        <begin position="1"/>
        <end position="16"/>
    </location>
</feature>
<dbReference type="OrthoDB" id="6510318at2759"/>
<protein>
    <submittedName>
        <fullName evidence="2">Uncharacterized protein</fullName>
    </submittedName>
</protein>
<feature type="region of interest" description="Disordered" evidence="1">
    <location>
        <begin position="539"/>
        <end position="572"/>
    </location>
</feature>
<name>A0A1V9XLV7_9ACAR</name>
<feature type="compositionally biased region" description="Acidic residues" evidence="1">
    <location>
        <begin position="719"/>
        <end position="739"/>
    </location>
</feature>
<dbReference type="Proteomes" id="UP000192247">
    <property type="component" value="Unassembled WGS sequence"/>
</dbReference>
<feature type="region of interest" description="Disordered" evidence="1">
    <location>
        <begin position="1"/>
        <end position="20"/>
    </location>
</feature>
<feature type="compositionally biased region" description="Basic and acidic residues" evidence="1">
    <location>
        <begin position="707"/>
        <end position="718"/>
    </location>
</feature>
<organism evidence="2 3">
    <name type="scientific">Tropilaelaps mercedesae</name>
    <dbReference type="NCBI Taxonomy" id="418985"/>
    <lineage>
        <taxon>Eukaryota</taxon>
        <taxon>Metazoa</taxon>
        <taxon>Ecdysozoa</taxon>
        <taxon>Arthropoda</taxon>
        <taxon>Chelicerata</taxon>
        <taxon>Arachnida</taxon>
        <taxon>Acari</taxon>
        <taxon>Parasitiformes</taxon>
        <taxon>Mesostigmata</taxon>
        <taxon>Gamasina</taxon>
        <taxon>Dermanyssoidea</taxon>
        <taxon>Laelapidae</taxon>
        <taxon>Tropilaelaps</taxon>
    </lineage>
</organism>
<comment type="caution">
    <text evidence="2">The sequence shown here is derived from an EMBL/GenBank/DDBJ whole genome shotgun (WGS) entry which is preliminary data.</text>
</comment>
<keyword evidence="3" id="KW-1185">Reference proteome</keyword>
<sequence>MAEIKPHESLSKKESSEYEDAGFRYRPKPFCLQNPNRFQYNPEATSQAETSSIRMLPCRSASARPRLQSQHSSQGSITSSRIYLPNRSYEISYAIQPQHHGDNKQVSGCRSVDALNDVVWRGSGFFDSGTTHVPEYSMTLDSRHSHHHNHHHGATTSAIATVHSGRPGAVGTHSGTTPRPKSVAAGVVLHQEPADGSVSMVRSNTVGGGLEDVDAMLVGPMATSTPLNVSRNRCNVCHCSSFSVDNQENLADVTQYYLQRSFEESLSQSGRMSAARRALQKTAATQTATATADNTTCTSVTPTSSRTPEVPPDYLTLSPRTAQASASSSRKSSRRRKTSRDSSSRKAYTSIDSDTDESFDDELMEVDLHSAQPQLVASNSRHSLSGYQTVGPQEPNSSPEHKSQSSQKQLAARTHRRSLSKNTISSFDASSTTLTTVDALLNASYDLDEDPHEAAPLDLAGVSVYPGRSGTEPGAVTSPAHEPRARKSHSARRSSRTDNNHPQKQAMSYAQYLLQPACDFPEEITGSFSAEVLSATGAENLNSPDSESSSSRFTERESSCKSSTSSSAGVHRGAARGFRGLQCSTGIGQASTQDQGARKASLGLPLEEVKSDSTSADYVTATEGKNSKTITKGLSSHEGSTSFESAPEISSCPGTGPGTTASVASAGSGRGRSLEALDLPSPSAEVQQPGEHHGGVELPLSSEGEDDSTKKDDEREQETGDADDDEPEEEAGDNDDQSSEGEYSLGTAEGIEGDTDKSDDDAGEDETLGRRDEEPMECMASASSILPSPIQTSSPKASHKKFPSSEPHQQPTHICEVFEDEMHGKALILPLMTFRDVQNALGSVFNLKKIFV</sequence>
<dbReference type="AlphaFoldDB" id="A0A1V9XLV7"/>